<feature type="region of interest" description="Disordered" evidence="3">
    <location>
        <begin position="479"/>
        <end position="607"/>
    </location>
</feature>
<feature type="region of interest" description="Disordered" evidence="3">
    <location>
        <begin position="1113"/>
        <end position="1284"/>
    </location>
</feature>
<dbReference type="GO" id="GO:0060271">
    <property type="term" value="P:cilium assembly"/>
    <property type="evidence" value="ECO:0007669"/>
    <property type="project" value="TreeGrafter"/>
</dbReference>
<accession>A0AAU9W9M3</accession>
<evidence type="ECO:0000256" key="3">
    <source>
        <dbReference type="SAM" id="MobiDB-lite"/>
    </source>
</evidence>
<feature type="domain" description="Centromere protein J C-terminal" evidence="4">
    <location>
        <begin position="1350"/>
        <end position="1378"/>
    </location>
</feature>
<feature type="coiled-coil region" evidence="2">
    <location>
        <begin position="660"/>
        <end position="693"/>
    </location>
</feature>
<dbReference type="GO" id="GO:0015631">
    <property type="term" value="F:tubulin binding"/>
    <property type="evidence" value="ECO:0007669"/>
    <property type="project" value="TreeGrafter"/>
</dbReference>
<feature type="compositionally biased region" description="Polar residues" evidence="3">
    <location>
        <begin position="523"/>
        <end position="536"/>
    </location>
</feature>
<feature type="compositionally biased region" description="Polar residues" evidence="3">
    <location>
        <begin position="577"/>
        <end position="593"/>
    </location>
</feature>
<feature type="compositionally biased region" description="Polar residues" evidence="3">
    <location>
        <begin position="1187"/>
        <end position="1204"/>
    </location>
</feature>
<dbReference type="GO" id="GO:0005814">
    <property type="term" value="C:centriole"/>
    <property type="evidence" value="ECO:0007669"/>
    <property type="project" value="TreeGrafter"/>
</dbReference>
<feature type="domain" description="Centromere protein J C-terminal" evidence="4">
    <location>
        <begin position="1386"/>
        <end position="1420"/>
    </location>
</feature>
<feature type="region of interest" description="Disordered" evidence="3">
    <location>
        <begin position="928"/>
        <end position="959"/>
    </location>
</feature>
<gene>
    <name evidence="6" type="ORF">PMEA_00002811</name>
</gene>
<dbReference type="InterPro" id="IPR009852">
    <property type="entry name" value="CENPJ_C_dom"/>
</dbReference>
<evidence type="ECO:0000259" key="5">
    <source>
        <dbReference type="Pfam" id="PF25779"/>
    </source>
</evidence>
<evidence type="ECO:0000313" key="6">
    <source>
        <dbReference type="EMBL" id="CAH3109032.1"/>
    </source>
</evidence>
<evidence type="ECO:0000313" key="7">
    <source>
        <dbReference type="Proteomes" id="UP001159428"/>
    </source>
</evidence>
<dbReference type="Gene3D" id="2.60.450.20">
    <property type="match status" value="1"/>
</dbReference>
<dbReference type="Pfam" id="PF07202">
    <property type="entry name" value="Tcp10_C"/>
    <property type="match status" value="4"/>
</dbReference>
<feature type="compositionally biased region" description="Basic and acidic residues" evidence="3">
    <location>
        <begin position="1113"/>
        <end position="1126"/>
    </location>
</feature>
<feature type="region of interest" description="Disordered" evidence="3">
    <location>
        <begin position="714"/>
        <end position="916"/>
    </location>
</feature>
<keyword evidence="2" id="KW-0175">Coiled coil</keyword>
<feature type="domain" description="Centromere protein J C-terminal" evidence="4">
    <location>
        <begin position="1425"/>
        <end position="1454"/>
    </location>
</feature>
<reference evidence="6 7" key="1">
    <citation type="submission" date="2022-05" db="EMBL/GenBank/DDBJ databases">
        <authorList>
            <consortium name="Genoscope - CEA"/>
            <person name="William W."/>
        </authorList>
    </citation>
    <scope>NUCLEOTIDE SEQUENCE [LARGE SCALE GENOMIC DNA]</scope>
</reference>
<feature type="compositionally biased region" description="Low complexity" evidence="3">
    <location>
        <begin position="485"/>
        <end position="499"/>
    </location>
</feature>
<keyword evidence="7" id="KW-1185">Reference proteome</keyword>
<comment type="similarity">
    <text evidence="1">Belongs to the TCP10 family.</text>
</comment>
<feature type="compositionally biased region" description="Acidic residues" evidence="3">
    <location>
        <begin position="395"/>
        <end position="417"/>
    </location>
</feature>
<dbReference type="InterPro" id="IPR058029">
    <property type="entry name" value="Tubulin-bd_CENPJ"/>
</dbReference>
<feature type="region of interest" description="Disordered" evidence="3">
    <location>
        <begin position="43"/>
        <end position="71"/>
    </location>
</feature>
<dbReference type="PANTHER" id="PTHR10331">
    <property type="entry name" value="T COMPLEX PROTEIN 10"/>
    <property type="match status" value="1"/>
</dbReference>
<evidence type="ECO:0000256" key="2">
    <source>
        <dbReference type="SAM" id="Coils"/>
    </source>
</evidence>
<feature type="compositionally biased region" description="Polar residues" evidence="3">
    <location>
        <begin position="49"/>
        <end position="66"/>
    </location>
</feature>
<feature type="compositionally biased region" description="Basic and acidic residues" evidence="3">
    <location>
        <begin position="758"/>
        <end position="774"/>
    </location>
</feature>
<comment type="caution">
    <text evidence="6">The sequence shown here is derived from an EMBL/GenBank/DDBJ whole genome shotgun (WGS) entry which is preliminary data.</text>
</comment>
<feature type="region of interest" description="Disordered" evidence="3">
    <location>
        <begin position="364"/>
        <end position="467"/>
    </location>
</feature>
<dbReference type="InterPro" id="IPR047002">
    <property type="entry name" value="Tcp10_C_sf"/>
</dbReference>
<organism evidence="6 7">
    <name type="scientific">Pocillopora meandrina</name>
    <dbReference type="NCBI Taxonomy" id="46732"/>
    <lineage>
        <taxon>Eukaryota</taxon>
        <taxon>Metazoa</taxon>
        <taxon>Cnidaria</taxon>
        <taxon>Anthozoa</taxon>
        <taxon>Hexacorallia</taxon>
        <taxon>Scleractinia</taxon>
        <taxon>Astrocoeniina</taxon>
        <taxon>Pocilloporidae</taxon>
        <taxon>Pocillopora</taxon>
    </lineage>
</organism>
<feature type="compositionally biased region" description="Acidic residues" evidence="3">
    <location>
        <begin position="856"/>
        <end position="870"/>
    </location>
</feature>
<evidence type="ECO:0000259" key="4">
    <source>
        <dbReference type="Pfam" id="PF07202"/>
    </source>
</evidence>
<feature type="compositionally biased region" description="Basic and acidic residues" evidence="3">
    <location>
        <begin position="1064"/>
        <end position="1073"/>
    </location>
</feature>
<evidence type="ECO:0008006" key="8">
    <source>
        <dbReference type="Google" id="ProtNLM"/>
    </source>
</evidence>
<dbReference type="PANTHER" id="PTHR10331:SF6">
    <property type="entry name" value="SPINDLE ASSEMBLY ABNORMAL 4"/>
    <property type="match status" value="1"/>
</dbReference>
<feature type="compositionally biased region" description="Polar residues" evidence="3">
    <location>
        <begin position="429"/>
        <end position="438"/>
    </location>
</feature>
<feature type="compositionally biased region" description="Low complexity" evidence="3">
    <location>
        <begin position="928"/>
        <end position="940"/>
    </location>
</feature>
<protein>
    <recommendedName>
        <fullName evidence="8">Centromere protein J</fullName>
    </recommendedName>
</protein>
<feature type="compositionally biased region" description="Basic and acidic residues" evidence="3">
    <location>
        <begin position="1240"/>
        <end position="1284"/>
    </location>
</feature>
<dbReference type="InterPro" id="IPR026581">
    <property type="entry name" value="TCP10L/CENPJ"/>
</dbReference>
<feature type="domain" description="CENPJ tubulin-binding region" evidence="5">
    <location>
        <begin position="453"/>
        <end position="513"/>
    </location>
</feature>
<dbReference type="GO" id="GO:0061511">
    <property type="term" value="P:centriole elongation"/>
    <property type="evidence" value="ECO:0007669"/>
    <property type="project" value="TreeGrafter"/>
</dbReference>
<dbReference type="Pfam" id="PF25779">
    <property type="entry name" value="Tubulin-bind_CPAP"/>
    <property type="match status" value="1"/>
</dbReference>
<sequence length="1470" mass="165521">MESFKAIADDTSQKENNPFLTKYLKERSLQREVPLFNADPKFALDQGDAKSQQPLKVRNMTTQAQNHRPHDQAQLVDKFRKLRQWQQQQQESMFRQQQQQMETLRMEQNKLQSILAAQRKLQGQTATSTPTYPPNFVGTVSSQAEPIREGSVTVTSQLQQGSVRLQAPLDMGSRVQVEDGGFESVRNGSDGFPRSIPTFSLPSSAMGQMDFEMQTRQPGPQHFGEPDPKFSVNDKDRFQESLPHLNETVYPVMWNSSNYRFPLRTIPPVVGTRPISEQPVIGSAMTSNPLSHLGMTKIPPQFQSPVISQRPGDMFQNNPATNNDNCPELNLERIDTSQYDRNPAMTPDLERLWSHNAGVKSVTDIDSQVDEHSEADTMSGVYPLYDSEPDMGFNEIEDENDEDDKDAESDDEEELEESYERDRTVIDLQAQSQDSMEMNEQRMEENCQTEVGDEMPIKPGIGGSSQAKTFEELLEEQLKLDAEASKAPTKTQSTTQKPQRTFLRKGQGLARFKGKSASAKVITKTQEPAVQLTTAQQKKEKRTGNAVAASSQGNNRLGGVSGGPVAQSKVTRKVASRSPQVMTEASVKSQQIRGSKPFKTQPASSDGKPVAIAVTKPAAMPTRNVSPLLICQLHWMCMLRSVISDEPEESNPPSVFNSIDASFQMRLKELEEKQELEEEELEEFELLEQAAANASFSSNSSVVVKVLAKARGGSAQISKNNTMRGAGNKPENRGAGGILSPVDTGYGSGDGKGAVSIDESRRLPVVELREPHENESEDDDGDVTLQEMSLDSALELDSGQDEKRQAAGDLQKVLAPAYLNPPSTESDNEFNDEDTWAVIKKQAGTDFENAEKGGEVDSDDDDDDDEDDSDVTISDIFPLVTSTPPVALKRGQPPKSQAADAIEDERMLAASTPPTSTLVTKLFPQLKPKQKAAPAVAKQATSDVPKAQGQEEEPVDTVQSAAVREKLKELEAEIEKFRTENAALAKIRKEREEGLKKLQTEIAVFEKQKTDELERLEQFKEEEMRKLRRERRVFEKYQKAARSMPDKKEREEIESLREQMADLQEELKRRESRWSAASTRSRQKIEVLEEQNKELQEEVKLLEHYRLQQWREEEQAKAKEEEESRPKKPLLRKTAKATEEEPGPRLPVRHRSPPMRAALAEVLPRSTPETATIDPETRLPSAAIQLDKNNNQSSSSRQDENTPSDVLYNEKEEISSALKPVDDNNHDTMKSKRSPRRRSKTPERGEKFKRNVHFQDEEKYDENNARESSNSDERNRQDTREIVHPDGKVEKVNSDGSRVISFANGTRKDISVDGQTITVTFFNGDVKQIMPDQRVMYYYSDVQTTHTTYPDGLEVLQFPSKQIEKHYPDGTKEIIFPDQTIKYLYPNGAEECVFSDGTIQKVSVDGERTIEFPNGQRETHTKFYKKREYPDGTVKTVYPDGRTETRYATGRVRVKDREGRILVDAPHQDR</sequence>
<proteinExistence type="inferred from homology"/>
<feature type="region of interest" description="Disordered" evidence="3">
    <location>
        <begin position="1064"/>
        <end position="1085"/>
    </location>
</feature>
<feature type="compositionally biased region" description="Basic and acidic residues" evidence="3">
    <location>
        <begin position="1208"/>
        <end position="1230"/>
    </location>
</feature>
<feature type="domain" description="Centromere protein J C-terminal" evidence="4">
    <location>
        <begin position="1280"/>
        <end position="1310"/>
    </location>
</feature>
<name>A0AAU9W9M3_9CNID</name>
<dbReference type="EMBL" id="CALNXJ010000011">
    <property type="protein sequence ID" value="CAH3109032.1"/>
    <property type="molecule type" value="Genomic_DNA"/>
</dbReference>
<dbReference type="GO" id="GO:0005813">
    <property type="term" value="C:centrosome"/>
    <property type="evidence" value="ECO:0007669"/>
    <property type="project" value="TreeGrafter"/>
</dbReference>
<feature type="compositionally biased region" description="Acidic residues" evidence="3">
    <location>
        <begin position="826"/>
        <end position="835"/>
    </location>
</feature>
<dbReference type="Proteomes" id="UP001159428">
    <property type="component" value="Unassembled WGS sequence"/>
</dbReference>
<evidence type="ECO:0000256" key="1">
    <source>
        <dbReference type="ARBA" id="ARBA00005627"/>
    </source>
</evidence>